<comment type="similarity">
    <text evidence="2">Belongs to the UDP-glycosyltransferase family.</text>
</comment>
<reference evidence="7" key="2">
    <citation type="submission" date="2022-03" db="EMBL/GenBank/DDBJ databases">
        <title>Draft title - Genomic analysis of global carrot germplasm unveils the trajectory of domestication and the origin of high carotenoid orange carrot.</title>
        <authorList>
            <person name="Iorizzo M."/>
            <person name="Ellison S."/>
            <person name="Senalik D."/>
            <person name="Macko-Podgorni A."/>
            <person name="Grzebelus D."/>
            <person name="Bostan H."/>
            <person name="Rolling W."/>
            <person name="Curaba J."/>
            <person name="Simon P."/>
        </authorList>
    </citation>
    <scope>NUCLEOTIDE SEQUENCE</scope>
    <source>
        <tissue evidence="7">Leaf</tissue>
    </source>
</reference>
<evidence type="ECO:0000259" key="6">
    <source>
        <dbReference type="Pfam" id="PF26168"/>
    </source>
</evidence>
<comment type="pathway">
    <text evidence="1">Secondary metabolite biosynthesis; terpenoid biosynthesis.</text>
</comment>
<dbReference type="AlphaFoldDB" id="A0A175YAQ4"/>
<accession>A0A175YAQ4</accession>
<keyword evidence="8" id="KW-1185">Reference proteome</keyword>
<dbReference type="Pfam" id="PF26168">
    <property type="entry name" value="Glyco_transf_N"/>
    <property type="match status" value="1"/>
</dbReference>
<evidence type="ECO:0000313" key="7">
    <source>
        <dbReference type="EMBL" id="WOH11509.1"/>
    </source>
</evidence>
<name>A0A175YAQ4_DAUCS</name>
<keyword evidence="5" id="KW-0414">Isoprene biosynthesis</keyword>
<dbReference type="PANTHER" id="PTHR48044:SF29">
    <property type="entry name" value="GLYCOSYLTRANSFERASE"/>
    <property type="match status" value="1"/>
</dbReference>
<dbReference type="Proteomes" id="UP000077755">
    <property type="component" value="Chromosome 8"/>
</dbReference>
<organism evidence="7 8">
    <name type="scientific">Daucus carota subsp. sativus</name>
    <name type="common">Carrot</name>
    <dbReference type="NCBI Taxonomy" id="79200"/>
    <lineage>
        <taxon>Eukaryota</taxon>
        <taxon>Viridiplantae</taxon>
        <taxon>Streptophyta</taxon>
        <taxon>Embryophyta</taxon>
        <taxon>Tracheophyta</taxon>
        <taxon>Spermatophyta</taxon>
        <taxon>Magnoliopsida</taxon>
        <taxon>eudicotyledons</taxon>
        <taxon>Gunneridae</taxon>
        <taxon>Pentapetalae</taxon>
        <taxon>asterids</taxon>
        <taxon>campanulids</taxon>
        <taxon>Apiales</taxon>
        <taxon>Apiaceae</taxon>
        <taxon>Apioideae</taxon>
        <taxon>Scandiceae</taxon>
        <taxon>Daucinae</taxon>
        <taxon>Daucus</taxon>
        <taxon>Daucus sect. Daucus</taxon>
    </lineage>
</organism>
<dbReference type="KEGG" id="dcr:108192219"/>
<dbReference type="GO" id="GO:0008194">
    <property type="term" value="F:UDP-glycosyltransferase activity"/>
    <property type="evidence" value="ECO:0007669"/>
    <property type="project" value="InterPro"/>
</dbReference>
<gene>
    <name evidence="7" type="ORF">DCAR_0830996</name>
</gene>
<dbReference type="Gene3D" id="3.40.50.2000">
    <property type="entry name" value="Glycogen Phosphorylase B"/>
    <property type="match status" value="2"/>
</dbReference>
<dbReference type="InterPro" id="IPR002213">
    <property type="entry name" value="UDP_glucos_trans"/>
</dbReference>
<dbReference type="GO" id="GO:0016114">
    <property type="term" value="P:terpenoid biosynthetic process"/>
    <property type="evidence" value="ECO:0007669"/>
    <property type="project" value="UniProtKB-UniPathway"/>
</dbReference>
<dbReference type="FunFam" id="3.40.50.2000:FF:000060">
    <property type="entry name" value="Glycosyltransferase"/>
    <property type="match status" value="1"/>
</dbReference>
<evidence type="ECO:0000256" key="2">
    <source>
        <dbReference type="ARBA" id="ARBA00009995"/>
    </source>
</evidence>
<dbReference type="Pfam" id="PF00201">
    <property type="entry name" value="UDPGT"/>
    <property type="match status" value="1"/>
</dbReference>
<evidence type="ECO:0000256" key="5">
    <source>
        <dbReference type="ARBA" id="ARBA00023229"/>
    </source>
</evidence>
<feature type="domain" description="Glycosyltransferase N-terminal" evidence="6">
    <location>
        <begin position="8"/>
        <end position="214"/>
    </location>
</feature>
<dbReference type="InterPro" id="IPR058980">
    <property type="entry name" value="Glyco_transf_N"/>
</dbReference>
<evidence type="ECO:0000313" key="8">
    <source>
        <dbReference type="Proteomes" id="UP000077755"/>
    </source>
</evidence>
<dbReference type="OrthoDB" id="5835829at2759"/>
<dbReference type="EMBL" id="CP093350">
    <property type="protein sequence ID" value="WOH11509.1"/>
    <property type="molecule type" value="Genomic_DNA"/>
</dbReference>
<sequence length="444" mass="49939">MDSQNGRMCILMIPHLAHGHISPFLELAKHLTKRSFKIYLCSTPINLASIKTRVDENDDIQLVEFHLPSSPSLPPHFHCTNGLPSHLQPLLHQTFENAAPVFMDILKEIRPNLVIYDVIPSWPAELALSLDIPAIHFSTHAASTCSLAIHFYKRVGHDFPFPEVFDSSMDRAPVSQDELKLIRNFVLCFERSCGLVLVKSVGEVEGKYIDLLSDLVEKDVIPVGQLIHDPTGNEDENLENIMEWLDKKERSSVVFVCFGSENYLSAEQVMEMANALETTKCHFIWVLRSPRGEEKGCLLLPEGFAERVRGFGLIVEWAPQTKILGHSSTGAFLSHCGWSSVNESMKFGVPIIAMPLKEGDQPTNAKLALEIGVGMQVRTDSERRYKSTEIGDVIRKVLVEESGENVRKKAKELSLRMKERGEEDLDIAAEKLMQICSKKKETCY</sequence>
<evidence type="ECO:0000256" key="4">
    <source>
        <dbReference type="ARBA" id="ARBA00022679"/>
    </source>
</evidence>
<evidence type="ECO:0000256" key="3">
    <source>
        <dbReference type="ARBA" id="ARBA00022676"/>
    </source>
</evidence>
<evidence type="ECO:0000256" key="1">
    <source>
        <dbReference type="ARBA" id="ARBA00004721"/>
    </source>
</evidence>
<keyword evidence="3" id="KW-0328">Glycosyltransferase</keyword>
<dbReference type="OMA" id="HGHISPI"/>
<dbReference type="Gramene" id="KZM80674">
    <property type="protein sequence ID" value="KZM80674"/>
    <property type="gene ID" value="DCAR_031780"/>
</dbReference>
<dbReference type="CDD" id="cd03784">
    <property type="entry name" value="GT1_Gtf-like"/>
    <property type="match status" value="1"/>
</dbReference>
<dbReference type="SUPFAM" id="SSF53756">
    <property type="entry name" value="UDP-Glycosyltransferase/glycogen phosphorylase"/>
    <property type="match status" value="1"/>
</dbReference>
<proteinExistence type="inferred from homology"/>
<dbReference type="PANTHER" id="PTHR48044">
    <property type="entry name" value="GLYCOSYLTRANSFERASE"/>
    <property type="match status" value="1"/>
</dbReference>
<dbReference type="GO" id="GO:0016138">
    <property type="term" value="P:glycoside biosynthetic process"/>
    <property type="evidence" value="ECO:0007669"/>
    <property type="project" value="UniProtKB-ARBA"/>
</dbReference>
<keyword evidence="4" id="KW-0808">Transferase</keyword>
<reference evidence="7" key="1">
    <citation type="journal article" date="2016" name="Nat. Genet.">
        <title>A high-quality carrot genome assembly provides new insights into carotenoid accumulation and asterid genome evolution.</title>
        <authorList>
            <person name="Iorizzo M."/>
            <person name="Ellison S."/>
            <person name="Senalik D."/>
            <person name="Zeng P."/>
            <person name="Satapoomin P."/>
            <person name="Huang J."/>
            <person name="Bowman M."/>
            <person name="Iovene M."/>
            <person name="Sanseverino W."/>
            <person name="Cavagnaro P."/>
            <person name="Yildiz M."/>
            <person name="Macko-Podgorni A."/>
            <person name="Moranska E."/>
            <person name="Grzebelus E."/>
            <person name="Grzebelus D."/>
            <person name="Ashrafi H."/>
            <person name="Zheng Z."/>
            <person name="Cheng S."/>
            <person name="Spooner D."/>
            <person name="Van Deynze A."/>
            <person name="Simon P."/>
        </authorList>
    </citation>
    <scope>NUCLEOTIDE SEQUENCE</scope>
    <source>
        <tissue evidence="7">Leaf</tissue>
    </source>
</reference>
<protein>
    <recommendedName>
        <fullName evidence="6">Glycosyltransferase N-terminal domain-containing protein</fullName>
    </recommendedName>
</protein>